<dbReference type="RefSeq" id="WP_284341644.1">
    <property type="nucleotide sequence ID" value="NZ_BSNS01000020.1"/>
</dbReference>
<evidence type="ECO:0000259" key="5">
    <source>
        <dbReference type="Pfam" id="PF00501"/>
    </source>
</evidence>
<dbReference type="InterPro" id="IPR025110">
    <property type="entry name" value="AMP-bd_C"/>
</dbReference>
<dbReference type="InterPro" id="IPR005914">
    <property type="entry name" value="Acac_CoA_synth"/>
</dbReference>
<dbReference type="PANTHER" id="PTHR42921:SF1">
    <property type="entry name" value="ACETOACETYL-COA SYNTHETASE"/>
    <property type="match status" value="1"/>
</dbReference>
<protein>
    <submittedName>
        <fullName evidence="7">Acetoacetyl-CoA synthetase</fullName>
    </submittedName>
</protein>
<feature type="domain" description="AMP-binding enzyme C-terminal" evidence="6">
    <location>
        <begin position="537"/>
        <end position="607"/>
    </location>
</feature>
<dbReference type="Pfam" id="PF00501">
    <property type="entry name" value="AMP-binding"/>
    <property type="match status" value="1"/>
</dbReference>
<evidence type="ECO:0000313" key="8">
    <source>
        <dbReference type="Proteomes" id="UP001156691"/>
    </source>
</evidence>
<dbReference type="SUPFAM" id="SSF56801">
    <property type="entry name" value="Acetyl-CoA synthetase-like"/>
    <property type="match status" value="1"/>
</dbReference>
<dbReference type="InterPro" id="IPR045851">
    <property type="entry name" value="AMP-bd_C_sf"/>
</dbReference>
<proteinExistence type="inferred from homology"/>
<reference evidence="8" key="1">
    <citation type="journal article" date="2019" name="Int. J. Syst. Evol. Microbiol.">
        <title>The Global Catalogue of Microorganisms (GCM) 10K type strain sequencing project: providing services to taxonomists for standard genome sequencing and annotation.</title>
        <authorList>
            <consortium name="The Broad Institute Genomics Platform"/>
            <consortium name="The Broad Institute Genome Sequencing Center for Infectious Disease"/>
            <person name="Wu L."/>
            <person name="Ma J."/>
        </authorList>
    </citation>
    <scope>NUCLEOTIDE SEQUENCE [LARGE SCALE GENOMIC DNA]</scope>
    <source>
        <strain evidence="8">NBRC 112416</strain>
    </source>
</reference>
<evidence type="ECO:0000256" key="1">
    <source>
        <dbReference type="ARBA" id="ARBA00006432"/>
    </source>
</evidence>
<dbReference type="Gene3D" id="3.40.50.12780">
    <property type="entry name" value="N-terminal domain of ligase-like"/>
    <property type="match status" value="1"/>
</dbReference>
<keyword evidence="8" id="KW-1185">Reference proteome</keyword>
<dbReference type="EMBL" id="BSNS01000020">
    <property type="protein sequence ID" value="GLQ56222.1"/>
    <property type="molecule type" value="Genomic_DNA"/>
</dbReference>
<evidence type="ECO:0000313" key="7">
    <source>
        <dbReference type="EMBL" id="GLQ56222.1"/>
    </source>
</evidence>
<comment type="similarity">
    <text evidence="1">Belongs to the ATP-dependent AMP-binding enzyme family.</text>
</comment>
<keyword evidence="3" id="KW-0547">Nucleotide-binding</keyword>
<dbReference type="PROSITE" id="PS00455">
    <property type="entry name" value="AMP_BINDING"/>
    <property type="match status" value="1"/>
</dbReference>
<dbReference type="NCBIfam" id="NF002937">
    <property type="entry name" value="PRK03584.1"/>
    <property type="match status" value="1"/>
</dbReference>
<sequence length="645" mass="70392">MTDIGTIVWQPSPGRIASTALARFAQEAGFVPTDYAGLLDWSINEPEAFHAKLWETFGIIGSRGETIHAPGADLRATRFFPEAMLNYAENLLREPDERLAIIAHRDDGTRRTLTRRELHDLVSRCTQAMRAEGVAPGDRVAAIVTNDIEAIALYLATAAVGAVWASCSPDFGPAGATDRLGQIAPKLLVAVTRYGYAGKLIDTTATINAVADETRPARVVLIGEQPEGAVYPTSATELAGWIAPFEAMPIDYCRQEFDAPLAILFSSGTTGRPKCIVHGAGRLLLAHMKEQQLHCDLRSGDRFFYYTTCGWMMWNWLVTGLASGATLVTYDGNPAWPTQTRLADLIDQEDIAVFGTSAKYIDACRKTGLRPIETHRLTHLRTVLSTGSPLLPDGFDHIYANWKRDVHLASISGGTDICACFLGGVPTLQVRRGELQGAMLGIDIATFSAEGRPVEGRPAELVCRNAHLSMPVAFWNDPGGTRYKAAYFDRFAGVWTHGDYVEKRPSGGYVIHGRSDTTLNPGGVRIGTAEIYRQVEAIPEVLEAVAVGQDWEGDQRVILFVRLTEGTSLDENLVRTIRQRIRSGATPRHVPARIIAVSEIPRTRSGKISEIAVRDTIHGRPIGNDTALANPQSLALYRDLPELSA</sequence>
<accession>A0ABQ5W824</accession>
<organism evidence="7 8">
    <name type="scientific">Devosia nitrariae</name>
    <dbReference type="NCBI Taxonomy" id="2071872"/>
    <lineage>
        <taxon>Bacteria</taxon>
        <taxon>Pseudomonadati</taxon>
        <taxon>Pseudomonadota</taxon>
        <taxon>Alphaproteobacteria</taxon>
        <taxon>Hyphomicrobiales</taxon>
        <taxon>Devosiaceae</taxon>
        <taxon>Devosia</taxon>
    </lineage>
</organism>
<dbReference type="InterPro" id="IPR042099">
    <property type="entry name" value="ANL_N_sf"/>
</dbReference>
<feature type="domain" description="AMP-dependent synthetase/ligase" evidence="5">
    <location>
        <begin position="93"/>
        <end position="468"/>
    </location>
</feature>
<dbReference type="InterPro" id="IPR000873">
    <property type="entry name" value="AMP-dep_synth/lig_dom"/>
</dbReference>
<dbReference type="Pfam" id="PF13193">
    <property type="entry name" value="AMP-binding_C"/>
    <property type="match status" value="1"/>
</dbReference>
<evidence type="ECO:0000256" key="2">
    <source>
        <dbReference type="ARBA" id="ARBA00022598"/>
    </source>
</evidence>
<gene>
    <name evidence="7" type="primary">acsA_3</name>
    <name evidence="7" type="ORF">GCM10010862_34810</name>
</gene>
<dbReference type="InterPro" id="IPR020845">
    <property type="entry name" value="AMP-binding_CS"/>
</dbReference>
<evidence type="ECO:0000259" key="6">
    <source>
        <dbReference type="Pfam" id="PF13193"/>
    </source>
</evidence>
<comment type="caution">
    <text evidence="7">The sequence shown here is derived from an EMBL/GenBank/DDBJ whole genome shotgun (WGS) entry which is preliminary data.</text>
</comment>
<dbReference type="Gene3D" id="3.30.300.30">
    <property type="match status" value="1"/>
</dbReference>
<dbReference type="NCBIfam" id="TIGR01217">
    <property type="entry name" value="ac_ac_CoA_syn"/>
    <property type="match status" value="1"/>
</dbReference>
<dbReference type="PANTHER" id="PTHR42921">
    <property type="entry name" value="ACETOACETYL-COA SYNTHETASE"/>
    <property type="match status" value="1"/>
</dbReference>
<name>A0ABQ5W824_9HYPH</name>
<evidence type="ECO:0000256" key="4">
    <source>
        <dbReference type="ARBA" id="ARBA00022840"/>
    </source>
</evidence>
<dbReference type="Proteomes" id="UP001156691">
    <property type="component" value="Unassembled WGS sequence"/>
</dbReference>
<keyword evidence="2" id="KW-0436">Ligase</keyword>
<evidence type="ECO:0000256" key="3">
    <source>
        <dbReference type="ARBA" id="ARBA00022741"/>
    </source>
</evidence>
<keyword evidence="4" id="KW-0067">ATP-binding</keyword>